<evidence type="ECO:0000313" key="14">
    <source>
        <dbReference type="Proteomes" id="UP000067325"/>
    </source>
</evidence>
<dbReference type="Pfam" id="PF00288">
    <property type="entry name" value="GHMP_kinases_N"/>
    <property type="match status" value="1"/>
</dbReference>
<dbReference type="GO" id="GO:0050515">
    <property type="term" value="F:4-(cytidine 5'-diphospho)-2-C-methyl-D-erythritol kinase activity"/>
    <property type="evidence" value="ECO:0007669"/>
    <property type="project" value="UniProtKB-UniRule"/>
</dbReference>
<dbReference type="InterPro" id="IPR036554">
    <property type="entry name" value="GHMP_kinase_C_sf"/>
</dbReference>
<evidence type="ECO:0000256" key="3">
    <source>
        <dbReference type="ARBA" id="ARBA00017473"/>
    </source>
</evidence>
<evidence type="ECO:0000259" key="11">
    <source>
        <dbReference type="Pfam" id="PF00288"/>
    </source>
</evidence>
<accession>A0A088MYC2</accession>
<dbReference type="Gene3D" id="3.30.70.890">
    <property type="entry name" value="GHMP kinase, C-terminal domain"/>
    <property type="match status" value="1"/>
</dbReference>
<dbReference type="GO" id="GO:0019288">
    <property type="term" value="P:isopentenyl diphosphate biosynthetic process, methylerythritol 4-phosphate pathway"/>
    <property type="evidence" value="ECO:0007669"/>
    <property type="project" value="UniProtKB-UniRule"/>
</dbReference>
<evidence type="ECO:0000256" key="4">
    <source>
        <dbReference type="ARBA" id="ARBA00022679"/>
    </source>
</evidence>
<evidence type="ECO:0000256" key="7">
    <source>
        <dbReference type="ARBA" id="ARBA00022840"/>
    </source>
</evidence>
<protein>
    <recommendedName>
        <fullName evidence="3 10">4-diphosphocytidyl-2-C-methyl-D-erythritol kinase</fullName>
        <shortName evidence="10">CMK</shortName>
        <ecNumber evidence="2 10">2.7.1.148</ecNumber>
    </recommendedName>
    <alternativeName>
        <fullName evidence="9 10">4-(cytidine-5'-diphospho)-2-C-methyl-D-erythritol kinase</fullName>
    </alternativeName>
</protein>
<keyword evidence="8 10" id="KW-0414">Isoprene biosynthesis</keyword>
<keyword evidence="6 10" id="KW-0418">Kinase</keyword>
<feature type="active site" evidence="10">
    <location>
        <position position="139"/>
    </location>
</feature>
<dbReference type="SUPFAM" id="SSF55060">
    <property type="entry name" value="GHMP Kinase, C-terminal domain"/>
    <property type="match status" value="1"/>
</dbReference>
<feature type="domain" description="GHMP kinase C-terminal" evidence="12">
    <location>
        <begin position="199"/>
        <end position="255"/>
    </location>
</feature>
<feature type="binding site" evidence="10">
    <location>
        <begin position="97"/>
        <end position="107"/>
    </location>
    <ligand>
        <name>ATP</name>
        <dbReference type="ChEBI" id="CHEBI:30616"/>
    </ligand>
</feature>
<dbReference type="GO" id="GO:0005524">
    <property type="term" value="F:ATP binding"/>
    <property type="evidence" value="ECO:0007669"/>
    <property type="project" value="UniProtKB-UniRule"/>
</dbReference>
<evidence type="ECO:0000256" key="6">
    <source>
        <dbReference type="ARBA" id="ARBA00022777"/>
    </source>
</evidence>
<dbReference type="OrthoDB" id="9809438at2"/>
<dbReference type="AlphaFoldDB" id="A0A088MYC2"/>
<dbReference type="EC" id="2.7.1.148" evidence="2 10"/>
<dbReference type="InterPro" id="IPR013750">
    <property type="entry name" value="GHMP_kinase_C_dom"/>
</dbReference>
<dbReference type="InterPro" id="IPR014721">
    <property type="entry name" value="Ribsml_uS5_D2-typ_fold_subgr"/>
</dbReference>
<dbReference type="GO" id="GO:0016114">
    <property type="term" value="P:terpenoid biosynthetic process"/>
    <property type="evidence" value="ECO:0007669"/>
    <property type="project" value="UniProtKB-UniRule"/>
</dbReference>
<dbReference type="Pfam" id="PF08544">
    <property type="entry name" value="GHMP_kinases_C"/>
    <property type="match status" value="1"/>
</dbReference>
<dbReference type="Proteomes" id="UP000067325">
    <property type="component" value="Chromosome"/>
</dbReference>
<evidence type="ECO:0000259" key="12">
    <source>
        <dbReference type="Pfam" id="PF08544"/>
    </source>
</evidence>
<comment type="similarity">
    <text evidence="1 10">Belongs to the GHMP kinase family. IspE subfamily.</text>
</comment>
<dbReference type="UniPathway" id="UPA00056">
    <property type="reaction ID" value="UER00094"/>
</dbReference>
<evidence type="ECO:0000256" key="8">
    <source>
        <dbReference type="ARBA" id="ARBA00023229"/>
    </source>
</evidence>
<keyword evidence="4 10" id="KW-0808">Transferase</keyword>
<dbReference type="NCBIfam" id="TIGR00154">
    <property type="entry name" value="ispE"/>
    <property type="match status" value="1"/>
</dbReference>
<dbReference type="InterPro" id="IPR006204">
    <property type="entry name" value="GHMP_kinase_N_dom"/>
</dbReference>
<dbReference type="InterPro" id="IPR020568">
    <property type="entry name" value="Ribosomal_Su5_D2-typ_SF"/>
</dbReference>
<gene>
    <name evidence="10" type="primary">ispE</name>
    <name evidence="13" type="ORF">IM45_669</name>
</gene>
<dbReference type="PANTHER" id="PTHR43527:SF2">
    <property type="entry name" value="4-DIPHOSPHOCYTIDYL-2-C-METHYL-D-ERYTHRITOL KINASE, CHLOROPLASTIC"/>
    <property type="match status" value="1"/>
</dbReference>
<evidence type="ECO:0000256" key="1">
    <source>
        <dbReference type="ARBA" id="ARBA00009684"/>
    </source>
</evidence>
<keyword evidence="7 10" id="KW-0067">ATP-binding</keyword>
<dbReference type="EMBL" id="CP008985">
    <property type="protein sequence ID" value="AIN47209.1"/>
    <property type="molecule type" value="Genomic_DNA"/>
</dbReference>
<dbReference type="PANTHER" id="PTHR43527">
    <property type="entry name" value="4-DIPHOSPHOCYTIDYL-2-C-METHYL-D-ERYTHRITOL KINASE, CHLOROPLASTIC"/>
    <property type="match status" value="1"/>
</dbReference>
<keyword evidence="5 10" id="KW-0547">Nucleotide-binding</keyword>
<dbReference type="eggNOG" id="COG1947">
    <property type="taxonomic scope" value="Bacteria"/>
</dbReference>
<dbReference type="PIRSF" id="PIRSF010376">
    <property type="entry name" value="IspE"/>
    <property type="match status" value="1"/>
</dbReference>
<comment type="function">
    <text evidence="10">Catalyzes the phosphorylation of the position 2 hydroxy group of 4-diphosphocytidyl-2C-methyl-D-erythritol.</text>
</comment>
<evidence type="ECO:0000256" key="10">
    <source>
        <dbReference type="HAMAP-Rule" id="MF_00061"/>
    </source>
</evidence>
<evidence type="ECO:0000256" key="9">
    <source>
        <dbReference type="ARBA" id="ARBA00032554"/>
    </source>
</evidence>
<dbReference type="HAMAP" id="MF_00061">
    <property type="entry name" value="IspE"/>
    <property type="match status" value="1"/>
</dbReference>
<dbReference type="Gene3D" id="3.30.230.10">
    <property type="match status" value="1"/>
</dbReference>
<dbReference type="RefSeq" id="WP_038498454.1">
    <property type="nucleotide sequence ID" value="NZ_CP008985.1"/>
</dbReference>
<feature type="active site" evidence="10">
    <location>
        <position position="10"/>
    </location>
</feature>
<sequence length="286" mass="32031">MIRQWPAPAKLNLFLYITGRRPDGYHLLQTLFQFLDYGDSITITPTNNYKIRLLNPIPGVVEENNLILRAAQLLQSHCFKMGKSILGADISLKKRLPIGSGLGGGSSDAATVLIALNAQWQCRLDIQTLAHLGLMLGADVPVFVYGQAAIAEGIGDTFTPVLPAEKWYLVAIPQIQIATSIIFNHPNLQRNTPKRSIRQLLEAPFYNTCEPIIRNHFPVVEQHLLWLLKYAPSRLTGTGACVFAEFDTESAARRIFLLAPKWMHGFVARGMNISPLHHMLLQEYHE</sequence>
<reference evidence="13 14" key="1">
    <citation type="journal article" date="2014" name="MBio">
        <title>Differential genome evolution between companion symbionts in an insect-bacterial symbiosis.</title>
        <authorList>
            <person name="Bennett G.M."/>
            <person name="McCutcheon J.P."/>
            <person name="MacDonald B.R."/>
            <person name="Romanovicz D."/>
            <person name="Moran N.A."/>
        </authorList>
    </citation>
    <scope>NUCLEOTIDE SEQUENCE [LARGE SCALE GENOMIC DNA]</scope>
    <source>
        <strain evidence="13 14">BGSS</strain>
    </source>
</reference>
<proteinExistence type="inferred from homology"/>
<evidence type="ECO:0000313" key="13">
    <source>
        <dbReference type="EMBL" id="AIN47209.1"/>
    </source>
</evidence>
<dbReference type="InterPro" id="IPR004424">
    <property type="entry name" value="IspE"/>
</dbReference>
<evidence type="ECO:0000256" key="2">
    <source>
        <dbReference type="ARBA" id="ARBA00012052"/>
    </source>
</evidence>
<dbReference type="KEGG" id="bcib:IM45_669"/>
<comment type="catalytic activity">
    <reaction evidence="10">
        <text>4-CDP-2-C-methyl-D-erythritol + ATP = 4-CDP-2-C-methyl-D-erythritol 2-phosphate + ADP + H(+)</text>
        <dbReference type="Rhea" id="RHEA:18437"/>
        <dbReference type="ChEBI" id="CHEBI:15378"/>
        <dbReference type="ChEBI" id="CHEBI:30616"/>
        <dbReference type="ChEBI" id="CHEBI:57823"/>
        <dbReference type="ChEBI" id="CHEBI:57919"/>
        <dbReference type="ChEBI" id="CHEBI:456216"/>
        <dbReference type="EC" id="2.7.1.148"/>
    </reaction>
</comment>
<comment type="pathway">
    <text evidence="10">Isoprenoid biosynthesis; isopentenyl diphosphate biosynthesis via DXP pathway; isopentenyl diphosphate from 1-deoxy-D-xylulose 5-phosphate: step 3/6.</text>
</comment>
<dbReference type="SUPFAM" id="SSF54211">
    <property type="entry name" value="Ribosomal protein S5 domain 2-like"/>
    <property type="match status" value="1"/>
</dbReference>
<organism evidence="13 14">
    <name type="scientific">Candidatus Palibaumannia cicadellinicola</name>
    <dbReference type="NCBI Taxonomy" id="186490"/>
    <lineage>
        <taxon>Bacteria</taxon>
        <taxon>Pseudomonadati</taxon>
        <taxon>Pseudomonadota</taxon>
        <taxon>Gammaproteobacteria</taxon>
        <taxon>Candidatus Palibaumannia</taxon>
    </lineage>
</organism>
<feature type="domain" description="GHMP kinase N-terminal" evidence="11">
    <location>
        <begin position="65"/>
        <end position="147"/>
    </location>
</feature>
<name>A0A088MYC2_9GAMM</name>
<evidence type="ECO:0000256" key="5">
    <source>
        <dbReference type="ARBA" id="ARBA00022741"/>
    </source>
</evidence>